<organism evidence="6 7">
    <name type="scientific">Bacteroides ovatus</name>
    <dbReference type="NCBI Taxonomy" id="28116"/>
    <lineage>
        <taxon>Bacteria</taxon>
        <taxon>Pseudomonadati</taxon>
        <taxon>Bacteroidota</taxon>
        <taxon>Bacteroidia</taxon>
        <taxon>Bacteroidales</taxon>
        <taxon>Bacteroidaceae</taxon>
        <taxon>Bacteroides</taxon>
    </lineage>
</organism>
<evidence type="ECO:0000256" key="4">
    <source>
        <dbReference type="SAM" id="SignalP"/>
    </source>
</evidence>
<dbReference type="InterPro" id="IPR029486">
    <property type="entry name" value="GH97_N"/>
</dbReference>
<evidence type="ECO:0000256" key="3">
    <source>
        <dbReference type="ARBA" id="ARBA00022837"/>
    </source>
</evidence>
<keyword evidence="3" id="KW-0106">Calcium</keyword>
<dbReference type="Gene3D" id="3.20.20.70">
    <property type="entry name" value="Aldolase class I"/>
    <property type="match status" value="1"/>
</dbReference>
<dbReference type="Gene3D" id="2.70.98.10">
    <property type="match status" value="1"/>
</dbReference>
<dbReference type="EMBL" id="VWLE01000966">
    <property type="protein sequence ID" value="KAA3932005.1"/>
    <property type="molecule type" value="Genomic_DNA"/>
</dbReference>
<dbReference type="Pfam" id="PF14508">
    <property type="entry name" value="GH97_N"/>
    <property type="match status" value="1"/>
</dbReference>
<feature type="chain" id="PRO_5024449764" evidence="4">
    <location>
        <begin position="20"/>
        <end position="342"/>
    </location>
</feature>
<feature type="domain" description="Glycosyl-hydrolase 97 N-terminal" evidence="5">
    <location>
        <begin position="23"/>
        <end position="310"/>
    </location>
</feature>
<dbReference type="FunFam" id="2.70.98.10:FF:000033">
    <property type="entry name" value="Glucan 1,4-alpha-glucosidase SusB"/>
    <property type="match status" value="1"/>
</dbReference>
<name>A0A5M5BTQ8_BACOV</name>
<dbReference type="InterPro" id="IPR013785">
    <property type="entry name" value="Aldolase_TIM"/>
</dbReference>
<dbReference type="PANTHER" id="PTHR35803">
    <property type="entry name" value="GLUCAN 1,4-ALPHA-GLUCOSIDASE SUSB-RELATED"/>
    <property type="match status" value="1"/>
</dbReference>
<proteinExistence type="predicted"/>
<dbReference type="GO" id="GO:0030246">
    <property type="term" value="F:carbohydrate binding"/>
    <property type="evidence" value="ECO:0007669"/>
    <property type="project" value="InterPro"/>
</dbReference>
<dbReference type="InterPro" id="IPR052720">
    <property type="entry name" value="Glycosyl_hydrolase_97"/>
</dbReference>
<evidence type="ECO:0000256" key="1">
    <source>
        <dbReference type="ARBA" id="ARBA00001913"/>
    </source>
</evidence>
<keyword evidence="4" id="KW-0732">Signal</keyword>
<evidence type="ECO:0000313" key="6">
    <source>
        <dbReference type="EMBL" id="KAA3932005.1"/>
    </source>
</evidence>
<sequence length="342" mass="39394">MKKNLLLIAFFCISFIANAQQKLTSPDGNLVMTFQVNKEGAPTYDLIYKGKTVIKPSTLGLELKKEDNTRTDFDWVDRRDLTKLDSKTNLYNGFEVKDVKTSTFNETWQPVWGEEKEIHNHYNELAATLYQPMNDRSILIRFRLFNDGLGFRYEFPQQKSLNYFIIKEEHSQFAMAGDHIAYWIPGDYDTQEYDYTISRLSEIRGLMKEAITPNSSQTPFSQTGVQTALMMKTDDGLYINLHEAALIDYSCMHLNLDDKNMVFESWLTPDAKGDKGYLQTPCNTPWRTVIVSDDARNILASRITLNLNEPCKIADAASWVKPVKYIGVWWDMITGKGSWAYT</sequence>
<feature type="non-terminal residue" evidence="6">
    <location>
        <position position="342"/>
    </location>
</feature>
<dbReference type="InterPro" id="IPR014718">
    <property type="entry name" value="GH-type_carb-bd"/>
</dbReference>
<evidence type="ECO:0000256" key="2">
    <source>
        <dbReference type="ARBA" id="ARBA00011245"/>
    </source>
</evidence>
<dbReference type="AlphaFoldDB" id="A0A5M5BTQ8"/>
<dbReference type="GO" id="GO:0016787">
    <property type="term" value="F:hydrolase activity"/>
    <property type="evidence" value="ECO:0007669"/>
    <property type="project" value="UniProtKB-KW"/>
</dbReference>
<comment type="cofactor">
    <cofactor evidence="1">
        <name>Ca(2+)</name>
        <dbReference type="ChEBI" id="CHEBI:29108"/>
    </cofactor>
</comment>
<evidence type="ECO:0000313" key="7">
    <source>
        <dbReference type="Proteomes" id="UP000323717"/>
    </source>
</evidence>
<gene>
    <name evidence="6" type="ORF">F3D71_31085</name>
</gene>
<keyword evidence="6" id="KW-0378">Hydrolase</keyword>
<protein>
    <submittedName>
        <fullName evidence="6">Glycoside hydrolase family 97 protein</fullName>
    </submittedName>
</protein>
<evidence type="ECO:0000259" key="5">
    <source>
        <dbReference type="Pfam" id="PF14508"/>
    </source>
</evidence>
<feature type="signal peptide" evidence="4">
    <location>
        <begin position="1"/>
        <end position="19"/>
    </location>
</feature>
<comment type="subunit">
    <text evidence="2">Monomer.</text>
</comment>
<dbReference type="PANTHER" id="PTHR35803:SF1">
    <property type="entry name" value="GLUCAN 1,4-ALPHA-GLUCOSIDASE SUSB"/>
    <property type="match status" value="1"/>
</dbReference>
<accession>A0A5M5BTQ8</accession>
<dbReference type="Proteomes" id="UP000323717">
    <property type="component" value="Unassembled WGS sequence"/>
</dbReference>
<comment type="caution">
    <text evidence="6">The sequence shown here is derived from an EMBL/GenBank/DDBJ whole genome shotgun (WGS) entry which is preliminary data.</text>
</comment>
<reference evidence="6 7" key="1">
    <citation type="journal article" date="2019" name="Nat. Med.">
        <title>A library of human gut bacterial isolates paired with longitudinal multiomics data enables mechanistic microbiome research.</title>
        <authorList>
            <person name="Poyet M."/>
            <person name="Groussin M."/>
            <person name="Gibbons S.M."/>
            <person name="Avila-Pacheco J."/>
            <person name="Jiang X."/>
            <person name="Kearney S.M."/>
            <person name="Perrotta A.R."/>
            <person name="Berdy B."/>
            <person name="Zhao S."/>
            <person name="Lieberman T.D."/>
            <person name="Swanson P.K."/>
            <person name="Smith M."/>
            <person name="Roesemann S."/>
            <person name="Alexander J.E."/>
            <person name="Rich S.A."/>
            <person name="Livny J."/>
            <person name="Vlamakis H."/>
            <person name="Clish C."/>
            <person name="Bullock K."/>
            <person name="Deik A."/>
            <person name="Scott J."/>
            <person name="Pierce K.A."/>
            <person name="Xavier R.J."/>
            <person name="Alm E.J."/>
        </authorList>
    </citation>
    <scope>NUCLEOTIDE SEQUENCE [LARGE SCALE GENOMIC DNA]</scope>
    <source>
        <strain evidence="6 7">BIOML-A163</strain>
    </source>
</reference>